<organism evidence="6">
    <name type="scientific">Anisakis simplex</name>
    <name type="common">Herring worm</name>
    <dbReference type="NCBI Taxonomy" id="6269"/>
    <lineage>
        <taxon>Eukaryota</taxon>
        <taxon>Metazoa</taxon>
        <taxon>Ecdysozoa</taxon>
        <taxon>Nematoda</taxon>
        <taxon>Chromadorea</taxon>
        <taxon>Rhabditida</taxon>
        <taxon>Spirurina</taxon>
        <taxon>Ascaridomorpha</taxon>
        <taxon>Ascaridoidea</taxon>
        <taxon>Anisakidae</taxon>
        <taxon>Anisakis</taxon>
        <taxon>Anisakis simplex complex</taxon>
    </lineage>
</organism>
<evidence type="ECO:0000313" key="6">
    <source>
        <dbReference type="WBParaSite" id="ASIM_0001809701-mRNA-1"/>
    </source>
</evidence>
<feature type="domain" description="Peptidase C1A papain C-terminal" evidence="3">
    <location>
        <begin position="180"/>
        <end position="245"/>
    </location>
</feature>
<keyword evidence="2" id="KW-0812">Transmembrane</keyword>
<evidence type="ECO:0000259" key="3">
    <source>
        <dbReference type="Pfam" id="PF00112"/>
    </source>
</evidence>
<dbReference type="GO" id="GO:0006508">
    <property type="term" value="P:proteolysis"/>
    <property type="evidence" value="ECO:0007669"/>
    <property type="project" value="InterPro"/>
</dbReference>
<protein>
    <submittedName>
        <fullName evidence="6">Cathepsin F (inferred by orthology to a S. mansoni protein)</fullName>
    </submittedName>
</protein>
<evidence type="ECO:0000313" key="4">
    <source>
        <dbReference type="EMBL" id="VDK60554.1"/>
    </source>
</evidence>
<reference evidence="4 5" key="2">
    <citation type="submission" date="2018-11" db="EMBL/GenBank/DDBJ databases">
        <authorList>
            <consortium name="Pathogen Informatics"/>
        </authorList>
    </citation>
    <scope>NUCLEOTIDE SEQUENCE [LARGE SCALE GENOMIC DNA]</scope>
</reference>
<evidence type="ECO:0000256" key="2">
    <source>
        <dbReference type="SAM" id="Phobius"/>
    </source>
</evidence>
<dbReference type="EMBL" id="UYRR01034199">
    <property type="protein sequence ID" value="VDK60554.1"/>
    <property type="molecule type" value="Genomic_DNA"/>
</dbReference>
<dbReference type="PANTHER" id="PTHR12411">
    <property type="entry name" value="CYSTEINE PROTEASE FAMILY C1-RELATED"/>
    <property type="match status" value="1"/>
</dbReference>
<reference evidence="6" key="1">
    <citation type="submission" date="2017-02" db="UniProtKB">
        <authorList>
            <consortium name="WormBaseParasite"/>
        </authorList>
    </citation>
    <scope>IDENTIFICATION</scope>
</reference>
<dbReference type="Proteomes" id="UP000267096">
    <property type="component" value="Unassembled WGS sequence"/>
</dbReference>
<keyword evidence="2" id="KW-0472">Membrane</keyword>
<gene>
    <name evidence="4" type="ORF">ASIM_LOCUS17499</name>
</gene>
<dbReference type="Pfam" id="PF00112">
    <property type="entry name" value="Peptidase_C1"/>
    <property type="match status" value="1"/>
</dbReference>
<comment type="similarity">
    <text evidence="1">Belongs to the peptidase C1 family.</text>
</comment>
<dbReference type="GO" id="GO:0008234">
    <property type="term" value="F:cysteine-type peptidase activity"/>
    <property type="evidence" value="ECO:0007669"/>
    <property type="project" value="InterPro"/>
</dbReference>
<evidence type="ECO:0000256" key="1">
    <source>
        <dbReference type="ARBA" id="ARBA00008455"/>
    </source>
</evidence>
<dbReference type="SUPFAM" id="SSF54001">
    <property type="entry name" value="Cysteine proteinases"/>
    <property type="match status" value="1"/>
</dbReference>
<name>A0A0M3KAV1_ANISI</name>
<dbReference type="OrthoDB" id="3789175at2759"/>
<keyword evidence="5" id="KW-1185">Reference proteome</keyword>
<dbReference type="WBParaSite" id="ASIM_0001809701-mRNA-1">
    <property type="protein sequence ID" value="ASIM_0001809701-mRNA-1"/>
    <property type="gene ID" value="ASIM_0001809701"/>
</dbReference>
<dbReference type="InterPro" id="IPR000668">
    <property type="entry name" value="Peptidase_C1A_C"/>
</dbReference>
<proteinExistence type="inferred from homology"/>
<accession>A0A0M3KAV1</accession>
<evidence type="ECO:0000313" key="5">
    <source>
        <dbReference type="Proteomes" id="UP000267096"/>
    </source>
</evidence>
<feature type="transmembrane region" description="Helical" evidence="2">
    <location>
        <begin position="40"/>
        <end position="61"/>
    </location>
</feature>
<dbReference type="InterPro" id="IPR038765">
    <property type="entry name" value="Papain-like_cys_pep_sf"/>
</dbReference>
<dbReference type="AlphaFoldDB" id="A0A0M3KAV1"/>
<sequence length="252" mass="28516">MSTNNRRDSLISEESTSSSTSSILSIDSYETKPRFSKFQIAGLILGSLIVTAFCVLIVNQFQCSAHLGSPKQQLIKQFTATPQHDFLAPFIKFNEKFNRDYDSVEEMVKRFAHFVGSDMAIMDLQKFSDGTIYGLTGLADKALDERGDGKEDCRDGRMLLDNMDLDWAVIDPREHPDESMPSSFDWRTKRAVTDVKDQGECRNSWVFSSIAVVESMNAIENGVLQPLSEQNVIDCELPYDRCETRTPRMALR</sequence>
<dbReference type="Gene3D" id="3.90.70.10">
    <property type="entry name" value="Cysteine proteinases"/>
    <property type="match status" value="1"/>
</dbReference>
<dbReference type="InterPro" id="IPR013128">
    <property type="entry name" value="Peptidase_C1A"/>
</dbReference>
<keyword evidence="2" id="KW-1133">Transmembrane helix</keyword>